<dbReference type="Proteomes" id="UP000655523">
    <property type="component" value="Unassembled WGS sequence"/>
</dbReference>
<sequence>MTMLALRAEVGTVAYRREKSASSHNVIDFATATVSVTKVTRPRAANRLQTDILSDARVDIVAVLAAPLAAAALAAAQRGQTLTVQIADRTVRIEGDPVRLAQAVDNRLHNAVKYTPEKGCIIQSAAAACLP</sequence>
<dbReference type="Gene3D" id="3.30.565.10">
    <property type="entry name" value="Histidine kinase-like ATPase, C-terminal domain"/>
    <property type="match status" value="1"/>
</dbReference>
<dbReference type="RefSeq" id="WP_172167557.1">
    <property type="nucleotide sequence ID" value="NZ_WOEZ01000107.1"/>
</dbReference>
<accession>A0A972NNL5</accession>
<dbReference type="SUPFAM" id="SSF55874">
    <property type="entry name" value="ATPase domain of HSP90 chaperone/DNA topoisomerase II/histidine kinase"/>
    <property type="match status" value="1"/>
</dbReference>
<reference evidence="1 2" key="1">
    <citation type="submission" date="2019-11" db="EMBL/GenBank/DDBJ databases">
        <title>Metabolism of dissolved organic matter in forest soils.</title>
        <authorList>
            <person name="Cyle K.T."/>
            <person name="Wilhelm R.C."/>
            <person name="Martinez C.E."/>
        </authorList>
    </citation>
    <scope>NUCLEOTIDE SEQUENCE [LARGE SCALE GENOMIC DNA]</scope>
    <source>
        <strain evidence="1 2">5N</strain>
    </source>
</reference>
<protein>
    <submittedName>
        <fullName evidence="1">Uncharacterized protein</fullName>
    </submittedName>
</protein>
<evidence type="ECO:0000313" key="2">
    <source>
        <dbReference type="Proteomes" id="UP000655523"/>
    </source>
</evidence>
<dbReference type="InterPro" id="IPR036890">
    <property type="entry name" value="HATPase_C_sf"/>
</dbReference>
<comment type="caution">
    <text evidence="1">The sequence shown here is derived from an EMBL/GenBank/DDBJ whole genome shotgun (WGS) entry which is preliminary data.</text>
</comment>
<dbReference type="AlphaFoldDB" id="A0A972NNL5"/>
<organism evidence="1 2">
    <name type="scientific">Paraburkholderia elongata</name>
    <dbReference type="NCBI Taxonomy" id="2675747"/>
    <lineage>
        <taxon>Bacteria</taxon>
        <taxon>Pseudomonadati</taxon>
        <taxon>Pseudomonadota</taxon>
        <taxon>Betaproteobacteria</taxon>
        <taxon>Burkholderiales</taxon>
        <taxon>Burkholderiaceae</taxon>
        <taxon>Paraburkholderia</taxon>
    </lineage>
</organism>
<evidence type="ECO:0000313" key="1">
    <source>
        <dbReference type="EMBL" id="NPT56861.1"/>
    </source>
</evidence>
<keyword evidence="2" id="KW-1185">Reference proteome</keyword>
<name>A0A972NNL5_9BURK</name>
<proteinExistence type="predicted"/>
<dbReference type="EMBL" id="WOEZ01000107">
    <property type="protein sequence ID" value="NPT56861.1"/>
    <property type="molecule type" value="Genomic_DNA"/>
</dbReference>
<gene>
    <name evidence="1" type="ORF">GNZ13_20300</name>
</gene>